<protein>
    <recommendedName>
        <fullName evidence="12">Cysteine proteinase CG12163</fullName>
    </recommendedName>
</protein>
<dbReference type="CDD" id="cd02248">
    <property type="entry name" value="Peptidase_C1A"/>
    <property type="match status" value="1"/>
</dbReference>
<gene>
    <name evidence="10" type="ORF">KPH14_011204</name>
</gene>
<dbReference type="AlphaFoldDB" id="A0AAD9R941"/>
<dbReference type="FunFam" id="3.90.70.10:FF:000332">
    <property type="entry name" value="Cathepsin L1"/>
    <property type="match status" value="1"/>
</dbReference>
<evidence type="ECO:0000256" key="3">
    <source>
        <dbReference type="ARBA" id="ARBA00022670"/>
    </source>
</evidence>
<keyword evidence="11" id="KW-1185">Reference proteome</keyword>
<dbReference type="InterPro" id="IPR000169">
    <property type="entry name" value="Pept_cys_AS"/>
</dbReference>
<keyword evidence="7" id="KW-0732">Signal</keyword>
<dbReference type="Proteomes" id="UP001258017">
    <property type="component" value="Unassembled WGS sequence"/>
</dbReference>
<dbReference type="GO" id="GO:0006508">
    <property type="term" value="P:proteolysis"/>
    <property type="evidence" value="ECO:0007669"/>
    <property type="project" value="UniProtKB-KW"/>
</dbReference>
<dbReference type="GO" id="GO:0008234">
    <property type="term" value="F:cysteine-type peptidase activity"/>
    <property type="evidence" value="ECO:0007669"/>
    <property type="project" value="UniProtKB-KW"/>
</dbReference>
<dbReference type="PROSITE" id="PS00139">
    <property type="entry name" value="THIOL_PROTEASE_CYS"/>
    <property type="match status" value="1"/>
</dbReference>
<name>A0AAD9R941_9HYME</name>
<sequence>MAESRFFVAEIALLLYTCFFPVLSSPTNVPLQSVNESLVQSALHSLNENSPTHHTYTSGHLISAQKLEELPYVIYRLTFNLNPSCKETVESCPGEACTIDLKQDESGTIYVQKDSIQCMYLYPQSSQDNMVQEQSKELNYKNHVSIENLNEQIIGNGSVMLDLEVKTTGGQRDTAFIATKTSDPNYCAGCPYDLNPHLPGLHVFNRQIEKQMDEVMPNDFKHMVVSIVRVTRAVPPSSNKIQYQLLVKVGESSCLKSASSSDCILQSCIPIKMCLVTFEEKPKQPNDRRITKNNCTVIFGNSNEVNATQNLVNESYTIIKPVNRKENDNAYEGLKSILLDDLTHASTSSIEKDKEPFITEHPFIKLVLNTSNDEEKSGGFVKKDKEFREFLEDFDLPVKTNDNSDTRREPINEKLFSLDNASADDKYEDLNVQDNVFNEIVDKRNINTVQRSNKFSYKKKRSSHLIGAPSSKNVTDPEIIRYANLGLTKLSQLSEGENEPIIVEITEASVQVVSGLLYKVKVKIGVSDCPKGQQNNCQLKAGSDIRECLITVWSQPWIDNGSPDVKNVRRVYDLTHEEFRNQYLGLRVDLRIENQIPIPQAKIPNIQLPAEFDWRHYNVVTPVKDQGQCGSCWAFSVTGNVEGQYATKHGRLLSLSVQELLDCDKLDDGCDGGLPDNAYRAIENLGGLELESDYPYEAETEKCHFNENIAKVQVVSALNITSNETEMAQWLVKNGPISIGINANAMQFYFGGISHPFKFLCDPDNLNHGVLIVGYGIRKYPLFKKELPYWIIKNSWGPRWGEQGYYRAYRGDGTCGLNKMATSAVVA</sequence>
<evidence type="ECO:0000256" key="7">
    <source>
        <dbReference type="SAM" id="SignalP"/>
    </source>
</evidence>
<dbReference type="SMART" id="SM00645">
    <property type="entry name" value="Pept_C1"/>
    <property type="match status" value="1"/>
</dbReference>
<keyword evidence="4" id="KW-0378">Hydrolase</keyword>
<dbReference type="InterPro" id="IPR025660">
    <property type="entry name" value="Pept_his_AS"/>
</dbReference>
<dbReference type="Gene3D" id="3.10.450.10">
    <property type="match status" value="2"/>
</dbReference>
<keyword evidence="6" id="KW-1015">Disulfide bond</keyword>
<evidence type="ECO:0000313" key="10">
    <source>
        <dbReference type="EMBL" id="KAK2575473.1"/>
    </source>
</evidence>
<dbReference type="InterPro" id="IPR000668">
    <property type="entry name" value="Peptidase_C1A_C"/>
</dbReference>
<dbReference type="InterPro" id="IPR000010">
    <property type="entry name" value="Cystatin_dom"/>
</dbReference>
<evidence type="ECO:0000313" key="11">
    <source>
        <dbReference type="Proteomes" id="UP001258017"/>
    </source>
</evidence>
<evidence type="ECO:0000256" key="2">
    <source>
        <dbReference type="ARBA" id="ARBA00009403"/>
    </source>
</evidence>
<evidence type="ECO:0000256" key="4">
    <source>
        <dbReference type="ARBA" id="ARBA00022801"/>
    </source>
</evidence>
<comment type="similarity">
    <text evidence="1">Belongs to the peptidase C1 family.</text>
</comment>
<evidence type="ECO:0000259" key="8">
    <source>
        <dbReference type="SMART" id="SM00043"/>
    </source>
</evidence>
<dbReference type="InterPro" id="IPR038765">
    <property type="entry name" value="Papain-like_cys_pep_sf"/>
</dbReference>
<dbReference type="InterPro" id="IPR018073">
    <property type="entry name" value="Prot_inh_cystat_CS"/>
</dbReference>
<evidence type="ECO:0000256" key="5">
    <source>
        <dbReference type="ARBA" id="ARBA00022807"/>
    </source>
</evidence>
<comment type="similarity">
    <text evidence="2">Belongs to the cystatin family.</text>
</comment>
<dbReference type="SUPFAM" id="SSF54403">
    <property type="entry name" value="Cystatin/monellin"/>
    <property type="match status" value="2"/>
</dbReference>
<feature type="domain" description="Cystatin" evidence="8">
    <location>
        <begin position="464"/>
        <end position="569"/>
    </location>
</feature>
<proteinExistence type="inferred from homology"/>
<dbReference type="GO" id="GO:0004869">
    <property type="term" value="F:cysteine-type endopeptidase inhibitor activity"/>
    <property type="evidence" value="ECO:0007669"/>
    <property type="project" value="InterPro"/>
</dbReference>
<dbReference type="SMART" id="SM00043">
    <property type="entry name" value="CY"/>
    <property type="match status" value="1"/>
</dbReference>
<feature type="domain" description="Peptidase C1A papain C-terminal" evidence="9">
    <location>
        <begin position="608"/>
        <end position="825"/>
    </location>
</feature>
<dbReference type="EMBL" id="JAIFRP010004413">
    <property type="protein sequence ID" value="KAK2575473.1"/>
    <property type="molecule type" value="Genomic_DNA"/>
</dbReference>
<dbReference type="Gene3D" id="3.90.70.10">
    <property type="entry name" value="Cysteine proteinases"/>
    <property type="match status" value="1"/>
</dbReference>
<dbReference type="SUPFAM" id="SSF54001">
    <property type="entry name" value="Cysteine proteinases"/>
    <property type="match status" value="1"/>
</dbReference>
<evidence type="ECO:0008006" key="12">
    <source>
        <dbReference type="Google" id="ProtNLM"/>
    </source>
</evidence>
<comment type="caution">
    <text evidence="10">The sequence shown here is derived from an EMBL/GenBank/DDBJ whole genome shotgun (WGS) entry which is preliminary data.</text>
</comment>
<dbReference type="InterPro" id="IPR046350">
    <property type="entry name" value="Cystatin_sf"/>
</dbReference>
<dbReference type="Pfam" id="PF00112">
    <property type="entry name" value="Peptidase_C1"/>
    <property type="match status" value="1"/>
</dbReference>
<organism evidence="10 11">
    <name type="scientific">Odynerus spinipes</name>
    <dbReference type="NCBI Taxonomy" id="1348599"/>
    <lineage>
        <taxon>Eukaryota</taxon>
        <taxon>Metazoa</taxon>
        <taxon>Ecdysozoa</taxon>
        <taxon>Arthropoda</taxon>
        <taxon>Hexapoda</taxon>
        <taxon>Insecta</taxon>
        <taxon>Pterygota</taxon>
        <taxon>Neoptera</taxon>
        <taxon>Endopterygota</taxon>
        <taxon>Hymenoptera</taxon>
        <taxon>Apocrita</taxon>
        <taxon>Aculeata</taxon>
        <taxon>Vespoidea</taxon>
        <taxon>Vespidae</taxon>
        <taxon>Eumeninae</taxon>
        <taxon>Odynerus</taxon>
    </lineage>
</organism>
<dbReference type="PROSITE" id="PS00287">
    <property type="entry name" value="CYSTATIN"/>
    <property type="match status" value="1"/>
</dbReference>
<dbReference type="InterPro" id="IPR039417">
    <property type="entry name" value="Peptidase_C1A_papain-like"/>
</dbReference>
<keyword evidence="5" id="KW-0788">Thiol protease</keyword>
<dbReference type="PANTHER" id="PTHR12411">
    <property type="entry name" value="CYSTEINE PROTEASE FAMILY C1-RELATED"/>
    <property type="match status" value="1"/>
</dbReference>
<reference evidence="10" key="2">
    <citation type="journal article" date="2023" name="Commun. Biol.">
        <title>Intrasexual cuticular hydrocarbon dimorphism in a wasp sheds light on hydrocarbon biosynthesis genes in Hymenoptera.</title>
        <authorList>
            <person name="Moris V.C."/>
            <person name="Podsiadlowski L."/>
            <person name="Martin S."/>
            <person name="Oeyen J.P."/>
            <person name="Donath A."/>
            <person name="Petersen M."/>
            <person name="Wilbrandt J."/>
            <person name="Misof B."/>
            <person name="Liedtke D."/>
            <person name="Thamm M."/>
            <person name="Scheiner R."/>
            <person name="Schmitt T."/>
            <person name="Niehuis O."/>
        </authorList>
    </citation>
    <scope>NUCLEOTIDE SEQUENCE</scope>
    <source>
        <strain evidence="10">GBR_01_08_01A</strain>
    </source>
</reference>
<feature type="chain" id="PRO_5042262829" description="Cysteine proteinase CG12163" evidence="7">
    <location>
        <begin position="25"/>
        <end position="827"/>
    </location>
</feature>
<evidence type="ECO:0000256" key="1">
    <source>
        <dbReference type="ARBA" id="ARBA00008455"/>
    </source>
</evidence>
<accession>A0AAD9R941</accession>
<reference evidence="10" key="1">
    <citation type="submission" date="2021-08" db="EMBL/GenBank/DDBJ databases">
        <authorList>
            <person name="Misof B."/>
            <person name="Oliver O."/>
            <person name="Podsiadlowski L."/>
            <person name="Donath A."/>
            <person name="Peters R."/>
            <person name="Mayer C."/>
            <person name="Rust J."/>
            <person name="Gunkel S."/>
            <person name="Lesny P."/>
            <person name="Martin S."/>
            <person name="Oeyen J.P."/>
            <person name="Petersen M."/>
            <person name="Panagiotis P."/>
            <person name="Wilbrandt J."/>
            <person name="Tanja T."/>
        </authorList>
    </citation>
    <scope>NUCLEOTIDE SEQUENCE</scope>
    <source>
        <strain evidence="10">GBR_01_08_01A</strain>
        <tissue evidence="10">Thorax + abdomen</tissue>
    </source>
</reference>
<dbReference type="InterPro" id="IPR013128">
    <property type="entry name" value="Peptidase_C1A"/>
</dbReference>
<evidence type="ECO:0000256" key="6">
    <source>
        <dbReference type="ARBA" id="ARBA00023157"/>
    </source>
</evidence>
<keyword evidence="3" id="KW-0645">Protease</keyword>
<dbReference type="PROSITE" id="PS00639">
    <property type="entry name" value="THIOL_PROTEASE_HIS"/>
    <property type="match status" value="1"/>
</dbReference>
<evidence type="ECO:0000259" key="9">
    <source>
        <dbReference type="SMART" id="SM00645"/>
    </source>
</evidence>
<dbReference type="CDD" id="cd00042">
    <property type="entry name" value="CY"/>
    <property type="match status" value="1"/>
</dbReference>
<dbReference type="Pfam" id="PF00031">
    <property type="entry name" value="Cystatin"/>
    <property type="match status" value="1"/>
</dbReference>
<feature type="signal peptide" evidence="7">
    <location>
        <begin position="1"/>
        <end position="24"/>
    </location>
</feature>
<dbReference type="PRINTS" id="PR00705">
    <property type="entry name" value="PAPAIN"/>
</dbReference>